<sequence>MRVKLSVLVVASAFSMPVYSQGSSSTSQSTPVVELIGINIQTSANPTNNQLDEEDLQIKNAGNPQRALRSMPGVFTNQLSNQPGIEISIRGLSGYGRINSMIDGVPQNFKNVAGHSSTGNNLLYVHPELLAGISVTRGVVSGAHGTGALAGAANMRTLSEEDVLTFGNTGGLTRMRFGNNGAHASGVAAVGHRFTGVGGDDGTLSIIAAGAYKNEGNYKTGDGSKLADNRSSDNSPKGGLVKMRFKPNDRHQFDLGSVWYRNTFNNSNYEWDVDNTTVTADYAYTPNNPLISFKAQAYYNQTVLDYADHIGGTYAGRRIDNDTWGINITNDSVLSVLDPYDLLLSYGLAWDHNSYAPKKNRGGNHPGKIDKGSVFSNLQWTFGRTTLLAGLRYDHYRLNGYRPPYAAGLAGCPSGGGACGDSWETTSDGKLLPSIGFQFDLTEQWSLYGMYAHTFRPPSTHEVFYAGTPFGDGIGNGQVNNLALKGETSDGFDFAVSYQNNNVFLDNDNLNFRLGYFNNRIKDYIFNDMGPVDGLSYPAIMWINSTNDVRMRGVELSAGYDAGVAYINLSYSHSKLTDQPIGFGTGFNGGNATLAPETIWTLDVGTRLFNERVNLGAQVRYFGKSKAAAGQFTGNSHWDDLPGYTLVDLYGNFKVNKHIDLFVNVENLSDRHYGYAGSQDYSSLAGRGRTVSAGIQARF</sequence>
<dbReference type="Gene3D" id="2.170.130.10">
    <property type="entry name" value="TonB-dependent receptor, plug domain"/>
    <property type="match status" value="1"/>
</dbReference>
<feature type="chain" id="PRO_5017077493" evidence="15">
    <location>
        <begin position="21"/>
        <end position="699"/>
    </location>
</feature>
<dbReference type="InterPro" id="IPR011276">
    <property type="entry name" value="TonB_haem/Hb_rcpt"/>
</dbReference>
<dbReference type="InterPro" id="IPR036942">
    <property type="entry name" value="Beta-barrel_TonB_sf"/>
</dbReference>
<dbReference type="InterPro" id="IPR012910">
    <property type="entry name" value="Plug_dom"/>
</dbReference>
<keyword evidence="9 19" id="KW-0675">Receptor</keyword>
<dbReference type="Proteomes" id="UP000254603">
    <property type="component" value="Unassembled WGS sequence"/>
</dbReference>
<keyword evidence="8 11" id="KW-0472">Membrane</keyword>
<dbReference type="GO" id="GO:0009279">
    <property type="term" value="C:cell outer membrane"/>
    <property type="evidence" value="ECO:0007669"/>
    <property type="project" value="UniProtKB-SubCell"/>
</dbReference>
<dbReference type="InterPro" id="IPR039426">
    <property type="entry name" value="TonB-dep_rcpt-like"/>
</dbReference>
<feature type="signal peptide" evidence="15">
    <location>
        <begin position="1"/>
        <end position="20"/>
    </location>
</feature>
<reference evidence="19 20" key="1">
    <citation type="submission" date="2018-06" db="EMBL/GenBank/DDBJ databases">
        <authorList>
            <consortium name="Pathogen Informatics"/>
            <person name="Doyle S."/>
        </authorList>
    </citation>
    <scope>NUCLEOTIDE SEQUENCE [LARGE SCALE GENOMIC DNA]</scope>
    <source>
        <strain evidence="19 20">NCTC11997</strain>
    </source>
</reference>
<dbReference type="EMBL" id="CP065725">
    <property type="protein sequence ID" value="QPT39696.1"/>
    <property type="molecule type" value="Genomic_DNA"/>
</dbReference>
<evidence type="ECO:0000256" key="1">
    <source>
        <dbReference type="ARBA" id="ARBA00004571"/>
    </source>
</evidence>
<keyword evidence="7 13" id="KW-0798">TonB box</keyword>
<dbReference type="STRING" id="1122619.GCA_000373745_02393"/>
<dbReference type="PANTHER" id="PTHR30069">
    <property type="entry name" value="TONB-DEPENDENT OUTER MEMBRANE RECEPTOR"/>
    <property type="match status" value="1"/>
</dbReference>
<dbReference type="Gene3D" id="2.40.170.20">
    <property type="entry name" value="TonB-dependent receptor, beta-barrel domain"/>
    <property type="match status" value="1"/>
</dbReference>
<comment type="subcellular location">
    <subcellularLocation>
        <location evidence="1 11">Cell outer membrane</location>
        <topology evidence="1 11">Multi-pass membrane protein</topology>
    </subcellularLocation>
</comment>
<dbReference type="GO" id="GO:0015344">
    <property type="term" value="F:siderophore uptake transmembrane transporter activity"/>
    <property type="evidence" value="ECO:0007669"/>
    <property type="project" value="TreeGrafter"/>
</dbReference>
<evidence type="ECO:0000256" key="8">
    <source>
        <dbReference type="ARBA" id="ARBA00023136"/>
    </source>
</evidence>
<evidence type="ECO:0000256" key="12">
    <source>
        <dbReference type="PROSITE-ProRule" id="PRU10144"/>
    </source>
</evidence>
<dbReference type="GO" id="GO:0044718">
    <property type="term" value="P:siderophore transmembrane transport"/>
    <property type="evidence" value="ECO:0007669"/>
    <property type="project" value="TreeGrafter"/>
</dbReference>
<evidence type="ECO:0000256" key="4">
    <source>
        <dbReference type="ARBA" id="ARBA00022452"/>
    </source>
</evidence>
<dbReference type="PROSITE" id="PS52016">
    <property type="entry name" value="TONB_DEPENDENT_REC_3"/>
    <property type="match status" value="1"/>
</dbReference>
<evidence type="ECO:0000259" key="16">
    <source>
        <dbReference type="Pfam" id="PF00593"/>
    </source>
</evidence>
<evidence type="ECO:0000256" key="10">
    <source>
        <dbReference type="ARBA" id="ARBA00023237"/>
    </source>
</evidence>
<keyword evidence="6 15" id="KW-0732">Signal</keyword>
<dbReference type="Pfam" id="PF00593">
    <property type="entry name" value="TonB_dep_Rec_b-barrel"/>
    <property type="match status" value="1"/>
</dbReference>
<evidence type="ECO:0000256" key="3">
    <source>
        <dbReference type="ARBA" id="ARBA00022448"/>
    </source>
</evidence>
<dbReference type="OrthoDB" id="6046653at2"/>
<dbReference type="NCBIfam" id="TIGR01785">
    <property type="entry name" value="TonB-hemin"/>
    <property type="match status" value="1"/>
</dbReference>
<dbReference type="EMBL" id="UGSB01000001">
    <property type="protein sequence ID" value="SUA57219.1"/>
    <property type="molecule type" value="Genomic_DNA"/>
</dbReference>
<evidence type="ECO:0000256" key="7">
    <source>
        <dbReference type="ARBA" id="ARBA00023077"/>
    </source>
</evidence>
<dbReference type="InterPro" id="IPR037066">
    <property type="entry name" value="Plug_dom_sf"/>
</dbReference>
<dbReference type="SUPFAM" id="SSF56935">
    <property type="entry name" value="Porins"/>
    <property type="match status" value="1"/>
</dbReference>
<dbReference type="PANTHER" id="PTHR30069:SF29">
    <property type="entry name" value="HEMOGLOBIN AND HEMOGLOBIN-HAPTOGLOBIN-BINDING PROTEIN 1-RELATED"/>
    <property type="match status" value="1"/>
</dbReference>
<feature type="short sequence motif" description="TonB C-terminal box" evidence="12">
    <location>
        <begin position="682"/>
        <end position="699"/>
    </location>
</feature>
<organism evidence="19 20">
    <name type="scientific">Oligella ureolytica</name>
    <dbReference type="NCBI Taxonomy" id="90244"/>
    <lineage>
        <taxon>Bacteria</taxon>
        <taxon>Pseudomonadati</taxon>
        <taxon>Pseudomonadota</taxon>
        <taxon>Betaproteobacteria</taxon>
        <taxon>Burkholderiales</taxon>
        <taxon>Alcaligenaceae</taxon>
        <taxon>Oligella</taxon>
    </lineage>
</organism>
<dbReference type="Proteomes" id="UP000594903">
    <property type="component" value="Chromosome"/>
</dbReference>
<keyword evidence="5 11" id="KW-0812">Transmembrane</keyword>
<evidence type="ECO:0000256" key="15">
    <source>
        <dbReference type="SAM" id="SignalP"/>
    </source>
</evidence>
<keyword evidence="10 11" id="KW-0998">Cell outer membrane</keyword>
<dbReference type="CDD" id="cd01347">
    <property type="entry name" value="ligand_gated_channel"/>
    <property type="match status" value="1"/>
</dbReference>
<evidence type="ECO:0000256" key="14">
    <source>
        <dbReference type="SAM" id="MobiDB-lite"/>
    </source>
</evidence>
<evidence type="ECO:0000256" key="5">
    <source>
        <dbReference type="ARBA" id="ARBA00022692"/>
    </source>
</evidence>
<keyword evidence="4 11" id="KW-1134">Transmembrane beta strand</keyword>
<dbReference type="RefSeq" id="WP_018575578.1">
    <property type="nucleotide sequence ID" value="NZ_CP065725.1"/>
</dbReference>
<keyword evidence="21" id="KW-1185">Reference proteome</keyword>
<proteinExistence type="inferred from homology"/>
<dbReference type="GO" id="GO:0015232">
    <property type="term" value="F:heme transmembrane transporter activity"/>
    <property type="evidence" value="ECO:0007669"/>
    <property type="project" value="InterPro"/>
</dbReference>
<evidence type="ECO:0000259" key="17">
    <source>
        <dbReference type="Pfam" id="PF07715"/>
    </source>
</evidence>
<feature type="domain" description="TonB-dependent receptor plug" evidence="17">
    <location>
        <begin position="49"/>
        <end position="152"/>
    </location>
</feature>
<feature type="domain" description="TonB-dependent receptor-like beta-barrel" evidence="16">
    <location>
        <begin position="247"/>
        <end position="668"/>
    </location>
</feature>
<dbReference type="PROSITE" id="PS01156">
    <property type="entry name" value="TONB_DEPENDENT_REC_2"/>
    <property type="match status" value="1"/>
</dbReference>
<dbReference type="InterPro" id="IPR010917">
    <property type="entry name" value="TonB_rcpt_CS"/>
</dbReference>
<evidence type="ECO:0000313" key="19">
    <source>
        <dbReference type="EMBL" id="SUA57219.1"/>
    </source>
</evidence>
<evidence type="ECO:0000313" key="18">
    <source>
        <dbReference type="EMBL" id="QPT39696.1"/>
    </source>
</evidence>
<dbReference type="Pfam" id="PF07715">
    <property type="entry name" value="Plug"/>
    <property type="match status" value="1"/>
</dbReference>
<evidence type="ECO:0000256" key="2">
    <source>
        <dbReference type="ARBA" id="ARBA00009810"/>
    </source>
</evidence>
<name>A0A378XHH0_9BURK</name>
<accession>A0A378XHH0</accession>
<dbReference type="AlphaFoldDB" id="A0A378XHH0"/>
<evidence type="ECO:0000256" key="9">
    <source>
        <dbReference type="ARBA" id="ARBA00023170"/>
    </source>
</evidence>
<evidence type="ECO:0000313" key="20">
    <source>
        <dbReference type="Proteomes" id="UP000254603"/>
    </source>
</evidence>
<gene>
    <name evidence="18" type="ORF">I6G29_11240</name>
    <name evidence="19" type="ORF">NCTC11997_02314</name>
</gene>
<evidence type="ECO:0000256" key="11">
    <source>
        <dbReference type="PROSITE-ProRule" id="PRU01360"/>
    </source>
</evidence>
<protein>
    <submittedName>
        <fullName evidence="18 19">TonB-dependent receptor</fullName>
    </submittedName>
</protein>
<evidence type="ECO:0000313" key="21">
    <source>
        <dbReference type="Proteomes" id="UP000594903"/>
    </source>
</evidence>
<reference evidence="18 21" key="2">
    <citation type="submission" date="2020-12" db="EMBL/GenBank/DDBJ databases">
        <title>FDA dAtabase for Regulatory Grade micrObial Sequences (FDA-ARGOS): Supporting development and validation of Infectious Disease Dx tests.</title>
        <authorList>
            <person name="Sproer C."/>
            <person name="Gronow S."/>
            <person name="Severitt S."/>
            <person name="Schroder I."/>
            <person name="Tallon L."/>
            <person name="Sadzewicz L."/>
            <person name="Zhao X."/>
            <person name="Boylan J."/>
            <person name="Ott S."/>
            <person name="Bowen H."/>
            <person name="Vavikolanu K."/>
            <person name="Mehta A."/>
            <person name="Aluvathingal J."/>
            <person name="Nadendla S."/>
            <person name="Lowell S."/>
            <person name="Myers T."/>
            <person name="Yan Y."/>
            <person name="Sichtig H."/>
        </authorList>
    </citation>
    <scope>NUCLEOTIDE SEQUENCE [LARGE SCALE GENOMIC DNA]</scope>
    <source>
        <strain evidence="18 21">FDAARGOS_872</strain>
    </source>
</reference>
<evidence type="ECO:0000256" key="13">
    <source>
        <dbReference type="RuleBase" id="RU003357"/>
    </source>
</evidence>
<evidence type="ECO:0000256" key="6">
    <source>
        <dbReference type="ARBA" id="ARBA00022729"/>
    </source>
</evidence>
<comment type="similarity">
    <text evidence="2 11 13">Belongs to the TonB-dependent receptor family.</text>
</comment>
<dbReference type="InterPro" id="IPR000531">
    <property type="entry name" value="Beta-barrel_TonB"/>
</dbReference>
<feature type="region of interest" description="Disordered" evidence="14">
    <location>
        <begin position="219"/>
        <end position="240"/>
    </location>
</feature>
<keyword evidence="3 11" id="KW-0813">Transport</keyword>